<evidence type="ECO:0000313" key="1">
    <source>
        <dbReference type="EMBL" id="SFR97513.1"/>
    </source>
</evidence>
<dbReference type="STRING" id="37658.SAMN05661086_03007"/>
<sequence>MGFELKVSGGPGTIELGFETITSVRYFTDTPDDSNARSNDVSLAVEIKGKIITALDGDKDDTVNLAKWSVIPVEDPNCYGQVTVRYISAGMVVREMKLPNAFIVYYKESFDNETGVGYFETLIRQKKDKNKVFECSGSFGA</sequence>
<reference evidence="1 2" key="1">
    <citation type="submission" date="2016-10" db="EMBL/GenBank/DDBJ databases">
        <authorList>
            <person name="de Groot N.N."/>
        </authorList>
    </citation>
    <scope>NUCLEOTIDE SEQUENCE [LARGE SCALE GENOMIC DNA]</scope>
    <source>
        <strain evidence="1 2">743A</strain>
    </source>
</reference>
<evidence type="ECO:0008006" key="3">
    <source>
        <dbReference type="Google" id="ProtNLM"/>
    </source>
</evidence>
<protein>
    <recommendedName>
        <fullName evidence="3">Membrane-associated protease 1</fullName>
    </recommendedName>
</protein>
<organism evidence="1 2">
    <name type="scientific">Anaeromicropila populeti</name>
    <dbReference type="NCBI Taxonomy" id="37658"/>
    <lineage>
        <taxon>Bacteria</taxon>
        <taxon>Bacillati</taxon>
        <taxon>Bacillota</taxon>
        <taxon>Clostridia</taxon>
        <taxon>Lachnospirales</taxon>
        <taxon>Lachnospiraceae</taxon>
        <taxon>Anaeromicropila</taxon>
    </lineage>
</organism>
<proteinExistence type="predicted"/>
<gene>
    <name evidence="1" type="ORF">SAMN05661086_03007</name>
</gene>
<accession>A0A1I6L1Y0</accession>
<name>A0A1I6L1Y0_9FIRM</name>
<evidence type="ECO:0000313" key="2">
    <source>
        <dbReference type="Proteomes" id="UP000199659"/>
    </source>
</evidence>
<dbReference type="Proteomes" id="UP000199659">
    <property type="component" value="Unassembled WGS sequence"/>
</dbReference>
<dbReference type="EMBL" id="FOYZ01000012">
    <property type="protein sequence ID" value="SFR97513.1"/>
    <property type="molecule type" value="Genomic_DNA"/>
</dbReference>
<dbReference type="AlphaFoldDB" id="A0A1I6L1Y0"/>
<dbReference type="RefSeq" id="WP_092562450.1">
    <property type="nucleotide sequence ID" value="NZ_FOYZ01000012.1"/>
</dbReference>
<dbReference type="OrthoDB" id="9810984at2"/>
<keyword evidence="2" id="KW-1185">Reference proteome</keyword>